<feature type="domain" description="Peptidase S8/S53" evidence="10">
    <location>
        <begin position="198"/>
        <end position="466"/>
    </location>
</feature>
<proteinExistence type="inferred from homology"/>
<dbReference type="AlphaFoldDB" id="A0A7Y4KZE8"/>
<keyword evidence="3 6" id="KW-0378">Hydrolase</keyword>
<feature type="signal peptide" evidence="9">
    <location>
        <begin position="1"/>
        <end position="21"/>
    </location>
</feature>
<feature type="active site" description="Charge relay system" evidence="5 6">
    <location>
        <position position="239"/>
    </location>
</feature>
<evidence type="ECO:0000256" key="6">
    <source>
        <dbReference type="PROSITE-ProRule" id="PRU01240"/>
    </source>
</evidence>
<keyword evidence="13" id="KW-1185">Reference proteome</keyword>
<gene>
    <name evidence="11" type="ORF">HNR71_000856</name>
    <name evidence="12" type="ORF">HPO96_14670</name>
</gene>
<reference evidence="11 14" key="2">
    <citation type="submission" date="2020-08" db="EMBL/GenBank/DDBJ databases">
        <title>Sequencing the genomes of 1000 actinobacteria strains.</title>
        <authorList>
            <person name="Klenk H.-P."/>
        </authorList>
    </citation>
    <scope>NUCLEOTIDE SEQUENCE [LARGE SCALE GENOMIC DNA]</scope>
    <source>
        <strain evidence="11 14">DSM 15626</strain>
    </source>
</reference>
<feature type="active site" description="Charge relay system" evidence="5 6">
    <location>
        <position position="207"/>
    </location>
</feature>
<comment type="caution">
    <text evidence="12">The sequence shown here is derived from an EMBL/GenBank/DDBJ whole genome shotgun (WGS) entry which is preliminary data.</text>
</comment>
<evidence type="ECO:0000259" key="10">
    <source>
        <dbReference type="Pfam" id="PF00082"/>
    </source>
</evidence>
<dbReference type="PRINTS" id="PR00723">
    <property type="entry name" value="SUBTILISIN"/>
</dbReference>
<evidence type="ECO:0000256" key="2">
    <source>
        <dbReference type="ARBA" id="ARBA00022670"/>
    </source>
</evidence>
<dbReference type="PANTHER" id="PTHR43806">
    <property type="entry name" value="PEPTIDASE S8"/>
    <property type="match status" value="1"/>
</dbReference>
<dbReference type="PROSITE" id="PS00136">
    <property type="entry name" value="SUBTILASE_ASP"/>
    <property type="match status" value="1"/>
</dbReference>
<evidence type="ECO:0000256" key="5">
    <source>
        <dbReference type="PIRSR" id="PIRSR615500-1"/>
    </source>
</evidence>
<evidence type="ECO:0000256" key="9">
    <source>
        <dbReference type="SAM" id="SignalP"/>
    </source>
</evidence>
<evidence type="ECO:0000313" key="14">
    <source>
        <dbReference type="Proteomes" id="UP000553957"/>
    </source>
</evidence>
<dbReference type="GO" id="GO:0004252">
    <property type="term" value="F:serine-type endopeptidase activity"/>
    <property type="evidence" value="ECO:0007669"/>
    <property type="project" value="UniProtKB-UniRule"/>
</dbReference>
<dbReference type="GO" id="GO:0006508">
    <property type="term" value="P:proteolysis"/>
    <property type="evidence" value="ECO:0007669"/>
    <property type="project" value="UniProtKB-KW"/>
</dbReference>
<comment type="similarity">
    <text evidence="1 6 7">Belongs to the peptidase S8 family.</text>
</comment>
<dbReference type="EMBL" id="JACHKF010000001">
    <property type="protein sequence ID" value="MBB6565219.1"/>
    <property type="molecule type" value="Genomic_DNA"/>
</dbReference>
<dbReference type="InterPro" id="IPR023827">
    <property type="entry name" value="Peptidase_S8_Asp-AS"/>
</dbReference>
<dbReference type="PANTHER" id="PTHR43806:SF65">
    <property type="entry name" value="SERINE PROTEASE APRX"/>
    <property type="match status" value="1"/>
</dbReference>
<name>A0A7Y4KZE8_9ACTN</name>
<feature type="chain" id="PRO_5036217683" evidence="9">
    <location>
        <begin position="22"/>
        <end position="1079"/>
    </location>
</feature>
<evidence type="ECO:0000313" key="11">
    <source>
        <dbReference type="EMBL" id="MBB6565219.1"/>
    </source>
</evidence>
<dbReference type="InterPro" id="IPR036852">
    <property type="entry name" value="Peptidase_S8/S53_dom_sf"/>
</dbReference>
<organism evidence="12 13">
    <name type="scientific">Kribbella sandramycini</name>
    <dbReference type="NCBI Taxonomy" id="60450"/>
    <lineage>
        <taxon>Bacteria</taxon>
        <taxon>Bacillati</taxon>
        <taxon>Actinomycetota</taxon>
        <taxon>Actinomycetes</taxon>
        <taxon>Propionibacteriales</taxon>
        <taxon>Kribbellaceae</taxon>
        <taxon>Kribbella</taxon>
    </lineage>
</organism>
<sequence length="1079" mass="112453">MRPVAALIALTLSTQAVTSTAAPPPAGAAPNPTTATVTLVTGDSVRITRAPGQPDRTTFLPAPGTPEQTVRTTRRNGHTYVVPASAQAGIDAGRLDPALFDVTTLLAEGVTDNVPVIVRYAEAARTAAGSALPGTTGGRVLNSLGARSTRVRPGSAFWKSVNHAAVTKISLDRRVKSGLDRSVPQIGGPAAWQRGLTGKGVKIAVLDTGIDPTHPDLAGRIAAAQDFTGAGDPIDRNGHGTHVAGIAAGNGTASDGKYRGVAPEATLLNAKVLGDDGSGTNSSVIAGMEWAAAQGASVLNLSLAGGESDGSDELSEALNRISRQTGALFVVGAGNCYGGAPWSPNTVTAPGAADEAVAIGNLMLDGSVAEDSCRGPRKLNGALKPDLAAPGTDIVSARAAGTDLGTPVGDSYSSLSGTSMATPHVAGTAALLLQQHPTWKNAALRARLISTADPQPGSPAAAQGAGRVDADQATAGGPSVNTGQLDLGLRTWPHPQTDVVTRDLTYRNPTGTPITLQLAVDFEQPTVAPRLSATQVVVPADGEAKVTVTADRSAGGIGNFAGRITATAPGADPLVTVIGWYAEPERYELSFTAVARDGSPVPNAEVTLQRLDGDQPDLGPEGVVRIVNGTAKLRLPPGRYDAAAFIGSSDRTDLVLTGEFELRKDTALTLDARKTQAVDLTIDAKARLRGSQLTHVRVLAEDRQDLTINTGAEPHTFGATRITTAPTIGTAETSFSRRFEAKDTVYDLLVPWTGKLPTDTTLRFKRDQFAIVDESFGAHVPSTPVVERRLGLTPASAMHYPGAAAELTTPARRTSYVLANQAKWSSSVVLDEASYLVLFAPTRSYHAGVRTAERWMTPVLTSGLPGADGEEPAAVVHNPGFLAVSFAPFANSTSYLTPWTGSGTHQLEVTRNGKQLISTEAPTGYGRPTDNGPADYTINLTSSPDPKYFRYSTKAVSRWTFRSLGGDEERLPLILADVDVPQTDLLSQVRTGRPSTVEVSLRHQFGSTTTAKFTKPNLELSYDGEHWTTLPLTESGGKYVAKLTHPTTAAGKSPSLRLTATDTAGSTFAQEITAAYGLK</sequence>
<dbReference type="Pfam" id="PF00082">
    <property type="entry name" value="Peptidase_S8"/>
    <property type="match status" value="1"/>
</dbReference>
<feature type="active site" description="Charge relay system" evidence="5 6">
    <location>
        <position position="419"/>
    </location>
</feature>
<dbReference type="Gene3D" id="3.40.50.200">
    <property type="entry name" value="Peptidase S8/S53 domain"/>
    <property type="match status" value="1"/>
</dbReference>
<keyword evidence="4 6" id="KW-0720">Serine protease</keyword>
<dbReference type="InterPro" id="IPR023828">
    <property type="entry name" value="Peptidase_S8_Ser-AS"/>
</dbReference>
<keyword evidence="9" id="KW-0732">Signal</keyword>
<dbReference type="PROSITE" id="PS00138">
    <property type="entry name" value="SUBTILASE_SER"/>
    <property type="match status" value="1"/>
</dbReference>
<dbReference type="EMBL" id="JABJRC010000003">
    <property type="protein sequence ID" value="NOL41488.1"/>
    <property type="molecule type" value="Genomic_DNA"/>
</dbReference>
<evidence type="ECO:0000256" key="4">
    <source>
        <dbReference type="ARBA" id="ARBA00022825"/>
    </source>
</evidence>
<protein>
    <submittedName>
        <fullName evidence="12">S8 family peptidase</fullName>
    </submittedName>
    <submittedName>
        <fullName evidence="11">Subtilisin family serine protease</fullName>
    </submittedName>
</protein>
<dbReference type="Proteomes" id="UP000534306">
    <property type="component" value="Unassembled WGS sequence"/>
</dbReference>
<evidence type="ECO:0000256" key="7">
    <source>
        <dbReference type="RuleBase" id="RU003355"/>
    </source>
</evidence>
<evidence type="ECO:0000256" key="3">
    <source>
        <dbReference type="ARBA" id="ARBA00022801"/>
    </source>
</evidence>
<feature type="compositionally biased region" description="Low complexity" evidence="8">
    <location>
        <begin position="452"/>
        <end position="466"/>
    </location>
</feature>
<reference evidence="12 13" key="1">
    <citation type="submission" date="2020-05" db="EMBL/GenBank/DDBJ databases">
        <title>Genome sequence of Kribbella sandramycini ATCC 39419.</title>
        <authorList>
            <person name="Maclea K.S."/>
            <person name="Fair J.L."/>
        </authorList>
    </citation>
    <scope>NUCLEOTIDE SEQUENCE [LARGE SCALE GENOMIC DNA]</scope>
    <source>
        <strain evidence="12 13">ATCC 39419</strain>
    </source>
</reference>
<evidence type="ECO:0000313" key="12">
    <source>
        <dbReference type="EMBL" id="NOL41488.1"/>
    </source>
</evidence>
<dbReference type="InterPro" id="IPR000209">
    <property type="entry name" value="Peptidase_S8/S53_dom"/>
</dbReference>
<dbReference type="PROSITE" id="PS51892">
    <property type="entry name" value="SUBTILASE"/>
    <property type="match status" value="1"/>
</dbReference>
<dbReference type="RefSeq" id="WP_171673996.1">
    <property type="nucleotide sequence ID" value="NZ_BAAAGT010000001.1"/>
</dbReference>
<dbReference type="SUPFAM" id="SSF52743">
    <property type="entry name" value="Subtilisin-like"/>
    <property type="match status" value="1"/>
</dbReference>
<evidence type="ECO:0000256" key="1">
    <source>
        <dbReference type="ARBA" id="ARBA00011073"/>
    </source>
</evidence>
<accession>A0A7Y4KZE8</accession>
<dbReference type="CDD" id="cd07487">
    <property type="entry name" value="Peptidases_S8_1"/>
    <property type="match status" value="1"/>
</dbReference>
<evidence type="ECO:0000313" key="13">
    <source>
        <dbReference type="Proteomes" id="UP000534306"/>
    </source>
</evidence>
<keyword evidence="2 6" id="KW-0645">Protease</keyword>
<dbReference type="Proteomes" id="UP000553957">
    <property type="component" value="Unassembled WGS sequence"/>
</dbReference>
<dbReference type="InterPro" id="IPR050131">
    <property type="entry name" value="Peptidase_S8_subtilisin-like"/>
</dbReference>
<dbReference type="PROSITE" id="PS00137">
    <property type="entry name" value="SUBTILASE_HIS"/>
    <property type="match status" value="1"/>
</dbReference>
<feature type="region of interest" description="Disordered" evidence="8">
    <location>
        <begin position="451"/>
        <end position="489"/>
    </location>
</feature>
<dbReference type="InterPro" id="IPR015500">
    <property type="entry name" value="Peptidase_S8_subtilisin-rel"/>
</dbReference>
<dbReference type="InterPro" id="IPR022398">
    <property type="entry name" value="Peptidase_S8_His-AS"/>
</dbReference>
<evidence type="ECO:0000256" key="8">
    <source>
        <dbReference type="SAM" id="MobiDB-lite"/>
    </source>
</evidence>